<comment type="similarity">
    <text evidence="9">Belongs to the peroxiredoxin family. BCP/PrxQ subfamily.</text>
</comment>
<dbReference type="PANTHER" id="PTHR42801:SF7">
    <property type="entry name" value="SLL1159 PROTEIN"/>
    <property type="match status" value="1"/>
</dbReference>
<dbReference type="GO" id="GO:0008379">
    <property type="term" value="F:thioredoxin peroxidase activity"/>
    <property type="evidence" value="ECO:0007669"/>
    <property type="project" value="TreeGrafter"/>
</dbReference>
<feature type="domain" description="Thioredoxin" evidence="12">
    <location>
        <begin position="336"/>
        <end position="508"/>
    </location>
</feature>
<gene>
    <name evidence="13" type="ORF">H7C18_14395</name>
</gene>
<dbReference type="Gene3D" id="3.40.50.720">
    <property type="entry name" value="NAD(P)-binding Rossmann-like Domain"/>
    <property type="match status" value="1"/>
</dbReference>
<dbReference type="Pfam" id="PF00578">
    <property type="entry name" value="AhpC-TSA"/>
    <property type="match status" value="1"/>
</dbReference>
<evidence type="ECO:0000256" key="4">
    <source>
        <dbReference type="ARBA" id="ARBA00022862"/>
    </source>
</evidence>
<dbReference type="SUPFAM" id="SSF52833">
    <property type="entry name" value="Thioredoxin-like"/>
    <property type="match status" value="1"/>
</dbReference>
<dbReference type="Pfam" id="PF01370">
    <property type="entry name" value="Epimerase"/>
    <property type="match status" value="1"/>
</dbReference>
<reference evidence="13 14" key="1">
    <citation type="submission" date="2020-08" db="EMBL/GenBank/DDBJ databases">
        <title>Cohnella phylogeny.</title>
        <authorList>
            <person name="Dunlap C."/>
        </authorList>
    </citation>
    <scope>NUCLEOTIDE SEQUENCE [LARGE SCALE GENOMIC DNA]</scope>
    <source>
        <strain evidence="13 14">CBP 2801</strain>
    </source>
</reference>
<comment type="caution">
    <text evidence="13">The sequence shown here is derived from an EMBL/GenBank/DDBJ whole genome shotgun (WGS) entry which is preliminary data.</text>
</comment>
<accession>A0A7X0SLA5</accession>
<evidence type="ECO:0000256" key="1">
    <source>
        <dbReference type="ARBA" id="ARBA00003330"/>
    </source>
</evidence>
<sequence length="508" mass="56971">MKILVLGGTAFFGRRLVRLILGDGHDVTIATRGQTPDDFGDAVTRIKVDRTNQDAMTEAFGNCYYDVVYDQICFNPQDAKIALTAFGSRVKRYVLTSSMAVYNSKETEINEDDFMPEQYSYDLDAQKYDYAEGKRQAEAYFFRNAPFPVVAVRVAMVVSGTDDYTGRFDYYVKHVAEHKSIGVLEVEHPIAYVTAWDAAEFLHFIGAKSDFVGPINAANSGYLSIQELCYEIGDCLNTSPLFHVGRHEEQTLSPYAMFPCTWKILNARAASLGFDFPPIQKSISLMVQDSVAKRERSLKDEFDALQAQTRNMSPDAATTFSRLLQDLRDQGAGKGLNIGDQAPDFTLEDATGKPVTLSEELAKGPVIIVFYRGEWCPYCNLQLKAYERIMNEIKAAGAQLIAISPQTPDHSLSMKEKHELSFFVLSDTNNKTAESYNLKYKLPDFMQAIQKRSGIELHQYNGDHTFELPVTATYIIDKKGTVIAGASDLNHRTRMEPSEVLKKIRSLP</sequence>
<dbReference type="RefSeq" id="WP_185129774.1">
    <property type="nucleotide sequence ID" value="NZ_JACJVO010000017.1"/>
</dbReference>
<keyword evidence="3" id="KW-0575">Peroxidase</keyword>
<dbReference type="GO" id="GO:0005737">
    <property type="term" value="C:cytoplasm"/>
    <property type="evidence" value="ECO:0007669"/>
    <property type="project" value="TreeGrafter"/>
</dbReference>
<dbReference type="InterPro" id="IPR000866">
    <property type="entry name" value="AhpC/TSA"/>
</dbReference>
<dbReference type="Proteomes" id="UP000564644">
    <property type="component" value="Unassembled WGS sequence"/>
</dbReference>
<evidence type="ECO:0000256" key="5">
    <source>
        <dbReference type="ARBA" id="ARBA00023002"/>
    </source>
</evidence>
<dbReference type="InterPro" id="IPR013766">
    <property type="entry name" value="Thioredoxin_domain"/>
</dbReference>
<dbReference type="Gene3D" id="3.40.30.10">
    <property type="entry name" value="Glutaredoxin"/>
    <property type="match status" value="1"/>
</dbReference>
<evidence type="ECO:0000259" key="12">
    <source>
        <dbReference type="PROSITE" id="PS51352"/>
    </source>
</evidence>
<dbReference type="InterPro" id="IPR036249">
    <property type="entry name" value="Thioredoxin-like_sf"/>
</dbReference>
<evidence type="ECO:0000256" key="11">
    <source>
        <dbReference type="ARBA" id="ARBA00049091"/>
    </source>
</evidence>
<keyword evidence="5" id="KW-0560">Oxidoreductase</keyword>
<protein>
    <recommendedName>
        <fullName evidence="2">thioredoxin-dependent peroxiredoxin</fullName>
        <ecNumber evidence="2">1.11.1.24</ecNumber>
    </recommendedName>
    <alternativeName>
        <fullName evidence="10">Bacterioferritin comigratory protein</fullName>
    </alternativeName>
    <alternativeName>
        <fullName evidence="8">Thioredoxin peroxidase</fullName>
    </alternativeName>
</protein>
<dbReference type="PANTHER" id="PTHR42801">
    <property type="entry name" value="THIOREDOXIN-DEPENDENT PEROXIDE REDUCTASE"/>
    <property type="match status" value="1"/>
</dbReference>
<keyword evidence="7" id="KW-0676">Redox-active center</keyword>
<comment type="function">
    <text evidence="1">Thiol-specific peroxidase that catalyzes the reduction of hydrogen peroxide and organic hydroperoxides to water and alcohols, respectively. Plays a role in cell protection against oxidative stress by detoxifying peroxides and as sensor of hydrogen peroxide-mediated signaling events.</text>
</comment>
<keyword evidence="6" id="KW-1015">Disulfide bond</keyword>
<comment type="catalytic activity">
    <reaction evidence="11">
        <text>a hydroperoxide + [thioredoxin]-dithiol = an alcohol + [thioredoxin]-disulfide + H2O</text>
        <dbReference type="Rhea" id="RHEA:62620"/>
        <dbReference type="Rhea" id="RHEA-COMP:10698"/>
        <dbReference type="Rhea" id="RHEA-COMP:10700"/>
        <dbReference type="ChEBI" id="CHEBI:15377"/>
        <dbReference type="ChEBI" id="CHEBI:29950"/>
        <dbReference type="ChEBI" id="CHEBI:30879"/>
        <dbReference type="ChEBI" id="CHEBI:35924"/>
        <dbReference type="ChEBI" id="CHEBI:50058"/>
        <dbReference type="EC" id="1.11.1.24"/>
    </reaction>
</comment>
<evidence type="ECO:0000256" key="6">
    <source>
        <dbReference type="ARBA" id="ARBA00023157"/>
    </source>
</evidence>
<dbReference type="PROSITE" id="PS51352">
    <property type="entry name" value="THIOREDOXIN_2"/>
    <property type="match status" value="1"/>
</dbReference>
<evidence type="ECO:0000256" key="2">
    <source>
        <dbReference type="ARBA" id="ARBA00013017"/>
    </source>
</evidence>
<evidence type="ECO:0000256" key="7">
    <source>
        <dbReference type="ARBA" id="ARBA00023284"/>
    </source>
</evidence>
<proteinExistence type="inferred from homology"/>
<evidence type="ECO:0000256" key="3">
    <source>
        <dbReference type="ARBA" id="ARBA00022559"/>
    </source>
</evidence>
<dbReference type="GO" id="GO:0045454">
    <property type="term" value="P:cell redox homeostasis"/>
    <property type="evidence" value="ECO:0007669"/>
    <property type="project" value="TreeGrafter"/>
</dbReference>
<dbReference type="CDD" id="cd02970">
    <property type="entry name" value="PRX_like2"/>
    <property type="match status" value="1"/>
</dbReference>
<dbReference type="SUPFAM" id="SSF51735">
    <property type="entry name" value="NAD(P)-binding Rossmann-fold domains"/>
    <property type="match status" value="1"/>
</dbReference>
<organism evidence="13 14">
    <name type="scientific">Cohnella zeiphila</name>
    <dbReference type="NCBI Taxonomy" id="2761120"/>
    <lineage>
        <taxon>Bacteria</taxon>
        <taxon>Bacillati</taxon>
        <taxon>Bacillota</taxon>
        <taxon>Bacilli</taxon>
        <taxon>Bacillales</taxon>
        <taxon>Paenibacillaceae</taxon>
        <taxon>Cohnella</taxon>
    </lineage>
</organism>
<dbReference type="GO" id="GO:0034599">
    <property type="term" value="P:cellular response to oxidative stress"/>
    <property type="evidence" value="ECO:0007669"/>
    <property type="project" value="TreeGrafter"/>
</dbReference>
<evidence type="ECO:0000256" key="9">
    <source>
        <dbReference type="ARBA" id="ARBA00038489"/>
    </source>
</evidence>
<evidence type="ECO:0000256" key="8">
    <source>
        <dbReference type="ARBA" id="ARBA00032824"/>
    </source>
</evidence>
<keyword evidence="4" id="KW-0049">Antioxidant</keyword>
<dbReference type="EMBL" id="JACJVO010000017">
    <property type="protein sequence ID" value="MBB6732107.1"/>
    <property type="molecule type" value="Genomic_DNA"/>
</dbReference>
<keyword evidence="14" id="KW-1185">Reference proteome</keyword>
<evidence type="ECO:0000256" key="10">
    <source>
        <dbReference type="ARBA" id="ARBA00041373"/>
    </source>
</evidence>
<dbReference type="EC" id="1.11.1.24" evidence="2"/>
<dbReference type="InterPro" id="IPR050924">
    <property type="entry name" value="Peroxiredoxin_BCP/PrxQ"/>
</dbReference>
<dbReference type="InterPro" id="IPR001509">
    <property type="entry name" value="Epimerase_deHydtase"/>
</dbReference>
<evidence type="ECO:0000313" key="14">
    <source>
        <dbReference type="Proteomes" id="UP000564644"/>
    </source>
</evidence>
<dbReference type="AlphaFoldDB" id="A0A7X0SLA5"/>
<name>A0A7X0SLA5_9BACL</name>
<dbReference type="InterPro" id="IPR036291">
    <property type="entry name" value="NAD(P)-bd_dom_sf"/>
</dbReference>
<evidence type="ECO:0000313" key="13">
    <source>
        <dbReference type="EMBL" id="MBB6732107.1"/>
    </source>
</evidence>